<keyword evidence="3" id="KW-1185">Reference proteome</keyword>
<dbReference type="Pfam" id="PF23622">
    <property type="entry name" value="LRR_At1g61320_AtMIF1"/>
    <property type="match status" value="1"/>
</dbReference>
<dbReference type="PANTHER" id="PTHR34145">
    <property type="entry name" value="OS02G0105600 PROTEIN"/>
    <property type="match status" value="1"/>
</dbReference>
<evidence type="ECO:0000259" key="2">
    <source>
        <dbReference type="Pfam" id="PF23622"/>
    </source>
</evidence>
<dbReference type="Gene3D" id="3.80.10.10">
    <property type="entry name" value="Ribonuclease Inhibitor"/>
    <property type="match status" value="1"/>
</dbReference>
<gene>
    <name evidence="4" type="primary">LOC105035198</name>
</gene>
<dbReference type="RefSeq" id="XP_010908950.1">
    <property type="nucleotide sequence ID" value="XM_010910648.1"/>
</dbReference>
<evidence type="ECO:0000313" key="3">
    <source>
        <dbReference type="Proteomes" id="UP000504607"/>
    </source>
</evidence>
<name>A0A6I9QGR2_ELAGV</name>
<organism evidence="3 4">
    <name type="scientific">Elaeis guineensis var. tenera</name>
    <name type="common">Oil palm</name>
    <dbReference type="NCBI Taxonomy" id="51953"/>
    <lineage>
        <taxon>Eukaryota</taxon>
        <taxon>Viridiplantae</taxon>
        <taxon>Streptophyta</taxon>
        <taxon>Embryophyta</taxon>
        <taxon>Tracheophyta</taxon>
        <taxon>Spermatophyta</taxon>
        <taxon>Magnoliopsida</taxon>
        <taxon>Liliopsida</taxon>
        <taxon>Arecaceae</taxon>
        <taxon>Arecoideae</taxon>
        <taxon>Cocoseae</taxon>
        <taxon>Elaeidinae</taxon>
        <taxon>Elaeis</taxon>
    </lineage>
</organism>
<sequence length="515" mass="59004">MTTHFKKNQKHPDGRCNTGGMHHHRILSDKYHPGYFGKLREERKGKRLAEEEKRKAAITMESELSSLSGPLHNLLCSPYIELDESCFDKVRAKHLLTLVGCCVDTDLVACMERGGRAAFIAYARWFMDHYHGQKVTHLRLHLSLSDPSQYNDDVKNLIYWAVSRGAEELDLDFANVGHRYTGFAELPCDFLYRHKSPHILRISGCNFEPAGFRFTELRKLSIENVQVNPNTSVELLTCESLEDLALKVVDDPTSFHIVDPNRMLKRVTIEGCLSGRTGTASIRIEAPCLKYFKYSGFVMPIIVEGCPPLDEAELDFNLEYAFYRHGNLISEILFHLQNTRVLTVCSYVTQVIPFGLGILHRPMVIAQLRHLVLKNTMLHVNEAAGIVFLLNCFIMLETLTIEMGYREQLTAIWLADEEYCRPSLDVKTSWESQVSPIVCLERHLKNVCIKNFRGHENEVHFLLFLLKKSRRIEELSVGIANETKQDWENYETYALAARQLQQCDKASPGLKIRIS</sequence>
<feature type="domain" description="At1g61320/AtMIF1 LRR" evidence="2">
    <location>
        <begin position="129"/>
        <end position="495"/>
    </location>
</feature>
<reference evidence="4" key="1">
    <citation type="submission" date="2025-08" db="UniProtKB">
        <authorList>
            <consortium name="RefSeq"/>
        </authorList>
    </citation>
    <scope>IDENTIFICATION</scope>
</reference>
<dbReference type="InterPro" id="IPR053772">
    <property type="entry name" value="At1g61320/At1g61330-like"/>
</dbReference>
<accession>A0A6I9QGR2</accession>
<dbReference type="PANTHER" id="PTHR34145:SF28">
    <property type="entry name" value="F-BOX DOMAIN-CONTAINING PROTEIN"/>
    <property type="match status" value="1"/>
</dbReference>
<dbReference type="SUPFAM" id="SSF52047">
    <property type="entry name" value="RNI-like"/>
    <property type="match status" value="1"/>
</dbReference>
<evidence type="ECO:0000256" key="1">
    <source>
        <dbReference type="SAM" id="MobiDB-lite"/>
    </source>
</evidence>
<dbReference type="InParanoid" id="A0A6I9QGR2"/>
<dbReference type="InterPro" id="IPR055357">
    <property type="entry name" value="LRR_At1g61320_AtMIF1"/>
</dbReference>
<dbReference type="AlphaFoldDB" id="A0A6I9QGR2"/>
<dbReference type="InterPro" id="IPR032675">
    <property type="entry name" value="LRR_dom_sf"/>
</dbReference>
<protein>
    <submittedName>
        <fullName evidence="4">F-box/LRR-repeat protein At5g54820</fullName>
    </submittedName>
</protein>
<dbReference type="Proteomes" id="UP000504607">
    <property type="component" value="Unplaced"/>
</dbReference>
<evidence type="ECO:0000313" key="4">
    <source>
        <dbReference type="RefSeq" id="XP_010908950.1"/>
    </source>
</evidence>
<feature type="region of interest" description="Disordered" evidence="1">
    <location>
        <begin position="1"/>
        <end position="20"/>
    </location>
</feature>
<dbReference type="OrthoDB" id="776041at2759"/>
<proteinExistence type="predicted"/>